<dbReference type="InterPro" id="IPR014016">
    <property type="entry name" value="UvrD-like_ATP-bd"/>
</dbReference>
<evidence type="ECO:0000313" key="8">
    <source>
        <dbReference type="EMBL" id="SPD26032.1"/>
    </source>
</evidence>
<organism evidence="8">
    <name type="scientific">Fagus sylvatica</name>
    <name type="common">Beechnut</name>
    <dbReference type="NCBI Taxonomy" id="28930"/>
    <lineage>
        <taxon>Eukaryota</taxon>
        <taxon>Viridiplantae</taxon>
        <taxon>Streptophyta</taxon>
        <taxon>Embryophyta</taxon>
        <taxon>Tracheophyta</taxon>
        <taxon>Spermatophyta</taxon>
        <taxon>Magnoliopsida</taxon>
        <taxon>eudicotyledons</taxon>
        <taxon>Gunneridae</taxon>
        <taxon>Pentapetalae</taxon>
        <taxon>rosids</taxon>
        <taxon>fabids</taxon>
        <taxon>Fagales</taxon>
        <taxon>Fagaceae</taxon>
        <taxon>Fagus</taxon>
    </lineage>
</organism>
<feature type="compositionally biased region" description="Basic and acidic residues" evidence="6">
    <location>
        <begin position="2492"/>
        <end position="2505"/>
    </location>
</feature>
<keyword evidence="4 5" id="KW-0067">ATP-binding</keyword>
<dbReference type="Pfam" id="PF13087">
    <property type="entry name" value="AAA_12"/>
    <property type="match status" value="1"/>
</dbReference>
<dbReference type="InterPro" id="IPR027417">
    <property type="entry name" value="P-loop_NTPase"/>
</dbReference>
<dbReference type="PANTHER" id="PTHR21529">
    <property type="entry name" value="MAMMARY TURMOR VIRUS RECEPTOR HOMOLOG 1, 2 MTVR1, 2"/>
    <property type="match status" value="1"/>
</dbReference>
<dbReference type="GO" id="GO:0005694">
    <property type="term" value="C:chromosome"/>
    <property type="evidence" value="ECO:0007669"/>
    <property type="project" value="UniProtKB-ARBA"/>
</dbReference>
<dbReference type="PROSITE" id="PS51198">
    <property type="entry name" value="UVRD_HELICASE_ATP_BIND"/>
    <property type="match status" value="1"/>
</dbReference>
<dbReference type="GO" id="GO:0004386">
    <property type="term" value="F:helicase activity"/>
    <property type="evidence" value="ECO:0007669"/>
    <property type="project" value="UniProtKB-UniRule"/>
</dbReference>
<dbReference type="SUPFAM" id="SSF48452">
    <property type="entry name" value="TPR-like"/>
    <property type="match status" value="1"/>
</dbReference>
<dbReference type="InterPro" id="IPR047187">
    <property type="entry name" value="SF1_C_Upf1"/>
</dbReference>
<dbReference type="Pfam" id="PF20073">
    <property type="entry name" value="DUF6469"/>
    <property type="match status" value="2"/>
</dbReference>
<dbReference type="Pfam" id="PF13086">
    <property type="entry name" value="AAA_11"/>
    <property type="match status" value="2"/>
</dbReference>
<feature type="compositionally biased region" description="Acidic residues" evidence="6">
    <location>
        <begin position="156"/>
        <end position="187"/>
    </location>
</feature>
<dbReference type="Gene3D" id="3.40.50.300">
    <property type="entry name" value="P-loop containing nucleotide triphosphate hydrolases"/>
    <property type="match status" value="4"/>
</dbReference>
<dbReference type="InterPro" id="IPR041679">
    <property type="entry name" value="DNA2/NAM7-like_C"/>
</dbReference>
<feature type="compositionally biased region" description="Basic residues" evidence="6">
    <location>
        <begin position="2506"/>
        <end position="2522"/>
    </location>
</feature>
<evidence type="ECO:0000259" key="7">
    <source>
        <dbReference type="PROSITE" id="PS51198"/>
    </source>
</evidence>
<evidence type="ECO:0000256" key="3">
    <source>
        <dbReference type="ARBA" id="ARBA00022806"/>
    </source>
</evidence>
<keyword evidence="1 5" id="KW-0547">Nucleotide-binding</keyword>
<proteinExistence type="predicted"/>
<evidence type="ECO:0000256" key="6">
    <source>
        <dbReference type="SAM" id="MobiDB-lite"/>
    </source>
</evidence>
<dbReference type="GO" id="GO:0016787">
    <property type="term" value="F:hydrolase activity"/>
    <property type="evidence" value="ECO:0007669"/>
    <property type="project" value="UniProtKB-UniRule"/>
</dbReference>
<feature type="region of interest" description="Disordered" evidence="6">
    <location>
        <begin position="2492"/>
        <end position="2522"/>
    </location>
</feature>
<dbReference type="CDD" id="cd18808">
    <property type="entry name" value="SF1_C_Upf1"/>
    <property type="match status" value="1"/>
</dbReference>
<name>A0A2N9IMC6_FAGSY</name>
<keyword evidence="2 5" id="KW-0378">Hydrolase</keyword>
<evidence type="ECO:0000256" key="2">
    <source>
        <dbReference type="ARBA" id="ARBA00022801"/>
    </source>
</evidence>
<gene>
    <name evidence="8" type="ORF">FSB_LOCUS53914</name>
</gene>
<evidence type="ECO:0000256" key="4">
    <source>
        <dbReference type="ARBA" id="ARBA00022840"/>
    </source>
</evidence>
<protein>
    <recommendedName>
        <fullName evidence="7">UvrD-like helicase ATP-binding domain-containing protein</fullName>
    </recommendedName>
</protein>
<dbReference type="InterPro" id="IPR039904">
    <property type="entry name" value="TRANK1"/>
</dbReference>
<reference evidence="8" key="1">
    <citation type="submission" date="2018-02" db="EMBL/GenBank/DDBJ databases">
        <authorList>
            <person name="Cohen D.B."/>
            <person name="Kent A.D."/>
        </authorList>
    </citation>
    <scope>NUCLEOTIDE SEQUENCE</scope>
</reference>
<dbReference type="SUPFAM" id="SSF52540">
    <property type="entry name" value="P-loop containing nucleoside triphosphate hydrolases"/>
    <property type="match status" value="2"/>
</dbReference>
<dbReference type="InterPro" id="IPR041677">
    <property type="entry name" value="DNA2/NAM7_AAA_11"/>
</dbReference>
<dbReference type="Pfam" id="PF00580">
    <property type="entry name" value="UvrD-helicase"/>
    <property type="match status" value="1"/>
</dbReference>
<feature type="region of interest" description="Disordered" evidence="6">
    <location>
        <begin position="155"/>
        <end position="192"/>
    </location>
</feature>
<evidence type="ECO:0000256" key="5">
    <source>
        <dbReference type="PROSITE-ProRule" id="PRU00560"/>
    </source>
</evidence>
<feature type="binding site" evidence="5">
    <location>
        <begin position="868"/>
        <end position="875"/>
    </location>
    <ligand>
        <name>ATP</name>
        <dbReference type="ChEBI" id="CHEBI:30616"/>
    </ligand>
</feature>
<dbReference type="FunFam" id="3.40.50.300:FF:000326">
    <property type="entry name" value="P-loop containing nucleoside triphosphate hydrolase"/>
    <property type="match status" value="1"/>
</dbReference>
<accession>A0A2N9IMC6</accession>
<feature type="domain" description="UvrD-like helicase ATP-binding" evidence="7">
    <location>
        <begin position="847"/>
        <end position="1242"/>
    </location>
</feature>
<keyword evidence="3 5" id="KW-0347">Helicase</keyword>
<dbReference type="PANTHER" id="PTHR21529:SF4">
    <property type="entry name" value="TPR AND ANKYRIN REPEAT-CONTAINING PROTEIN 1"/>
    <property type="match status" value="1"/>
</dbReference>
<dbReference type="InterPro" id="IPR014017">
    <property type="entry name" value="DNA_helicase_UvrD-like_C"/>
</dbReference>
<evidence type="ECO:0000256" key="1">
    <source>
        <dbReference type="ARBA" id="ARBA00022741"/>
    </source>
</evidence>
<dbReference type="EMBL" id="OIVN01006141">
    <property type="protein sequence ID" value="SPD26032.1"/>
    <property type="molecule type" value="Genomic_DNA"/>
</dbReference>
<dbReference type="GO" id="GO:0005524">
    <property type="term" value="F:ATP binding"/>
    <property type="evidence" value="ECO:0007669"/>
    <property type="project" value="UniProtKB-UniRule"/>
</dbReference>
<dbReference type="InterPro" id="IPR045529">
    <property type="entry name" value="DUF6469"/>
</dbReference>
<dbReference type="Pfam" id="PF13361">
    <property type="entry name" value="UvrD_C"/>
    <property type="match status" value="1"/>
</dbReference>
<dbReference type="InterPro" id="IPR011990">
    <property type="entry name" value="TPR-like_helical_dom_sf"/>
</dbReference>
<sequence length="2522" mass="288625">MMKGESSNKLRPVPYDHGFTDTLLSWSLEQIENQDLFKDQVEDIPESFESVQQYFYSYVYPLLEETRAQVYSSMEIISRAPFAAVTALTESKPYGANLYDIEVDYWRNRLSDRSKEPYKTLPGDIFVLANGKPEHVSDLQRIGRSWAFVAVTKIPEDEDEDEDDEDEDEYEDNTTEDEDEDEDEYEDNTTSTSFKVKALNDIEVDAGNQKSWFVVFVVNTIPNKRIWNALHMYRNLNIIKKVLRTSALIEEDCDLCSSESDGSWDEKFPMSITSNLNESQTNAVLACLRKMHCNHKLSVELIWGPPGTGKTKTISTLVFTLLRMGCRTLTCAPTNVAIKEVASRVLKLVKESFETDNGVDDSFCSFGDILLFGNKERLKVGSDMNMIYLDYRVKSLTKCLGPRTGWRHCFASMIDLLEDCVSQFHVFLDNELTKVSEHDNEKENKEIESRDETDSMSIKPLDILVIDEAAQLKECESIIPLQLPGLRHAILFGDERQLPAMIESKISEKARFGRSLFQRLSKLGHPKHLLGTQYRMHPSISFFPNSNFYSNRILNAPNVKRKDYEKHYLPWPMYGPYSFINIRDGREEKDDVERSWRNMVEVAIVMKILLKLYKAWVGVGSKQNLSIGVISPYAAQVVAIQKRLGRKYDDGFAVKVKSVDGFQGGEEDIIIISTVRSNTRSSIGFISNRKRTNVALTRARHCLWILGNERTLANSESVWEKLVNDAKRRQCFFNADDDKDLAKTIIDVKKEIEQFDDLLNGDSILFKSARDLEVPKIWSISSDIVRIKNLDNNENGSDLSGSASDGRTYVENAKVSESLMLMKFYSLSSVVVGHLLSNHNGGELDLPFEVTDQELEIILFPRSTFVLGRSGTGKTTVLTMKLFQKEKLHSMATHLLYGAQNNTLVHSQEKEVQETTAETSGTILRQLFVTVSPKLCYAVKQHVSHLKSFACGGNSSKGSSSIDMDDFDDASHFKDIPDSFVDVPAKSYPLVITFNKFLIMLDATVGNSYFERFHEARKLSNGRISGSSVALQSFIRLKEVNYERFSTSYWPRFNTQQTKMLDSSRVFTEIISHIKGGSQAVEAGDGKLSREDYVLLSEVRVSRLSKQKREIIYDIFQNYEKMKNEKGEFDFADLVIDLHHRFRVERYKGDEMNFVYVDEVQDLTLSQITLFKYICKNVEEGFVFSGDTAQTIAKGIDFRFQDIRSLFYKKFVLESKGSGHDGRKEKGIISDIFHLSQNFRTHDGVLKLSQSVIELLYRYFPQSTDILQPETSLINGEAPILLESGNNKNAITTIFGNRVNAGVSIVGFGAEQVILVRDDCVREEVKKDVGKQALVLTIVECKGLEFQDVFLYNYFGSSPLKNQWRVIYEYMKEQDLLDQTLPRSSFNESKHNGLCSELKQLYVAVTRTRQRLWICEKEDCCRPMFDYWKKKCLVQVRQLDDSLAQEMQVASSPQEWMSRGIKLYHGHNFEVATMCFERAGDIYWQKRSQASGLRANADRMCGSNPEKANVILREAAEIFEAIGKADSAANCFYDLGEYERADLLEGAVTDGHESSFIDYESFISEKVGESELQRAGECFSLAGCYELAADVYARGNYFSECLKVCTKAKLFDEGFMYIQNWKNHATTDFGVAGRGKEIDKIEQEFLESCALHHHELKDNRSMMKFVKAFQSIDLMRKFLKSLNCLGELLLLEEESGNFLEAANIAKLRGEILHEADLLEKAGHFREASLLYLIYVLYNSLWTPGSKGWPLKQFTQKQELLAKAKLFAKNESNDFYLFVCAEADILSNEQSNLSITKKYLNASQRHNSVGGEIISSRKILDAHLQSNSFKYVCQDHFVFDLTKHSEQMISRNQISVETLVYFWNFWKDKIVNMFKYLKCADTQDVNEYRSYGDFCLKYMGVRKQFHNHNAEFLLLNSDAEWVRELDNTLLRRNGNLVYIDTFHFVSTTRSYWCSELLCAGMDVLDKLEALYKLPFKDPNSMFCRSRCLTYIYEVAKFLLESKYLNCSSRNNQTLQRFVELSTNSFFGYIFPLDWPNSLAGNMFSLRGTEVSRNLLKQIIIENISLKDKLTYGKIGRIVVIILGLGKINNDLYKEILKRFDGNYGNTPWKRFIQILCGNMGSEFPQGTLPDNISESPRELSVLLKFHKALKDTYNANWKEIDYVSPSCFLYLIERLLILASYFKGYFITSKSSFAEWFIYQEVDTNPNSTLVAEVQQLPEEIFEFIVNVAQQLIYNKKDTIEWIRRSNIDVKHYYPLLVLRLVSIICLVHLNSGMFLDNLFTLLGRSYIIEQLPWEFYDVLQIKWKHNTNVKVLAGVFKKIHNPLVIVSLGENCSQFLCPDAIFVDMTVKQCREDMLKVLFPETAKASQGQIGAAEVEATNSSSEVLSSVDVEKSIHLLTTVMNERLQNTIDPVDENIMAEVASMLDELKQLSAALDVSEPELENNMSTIGELSNILLSRRPNVEPILSQLFLQQGTILVVETVDGLSIEQCDVSKSKNSWETENKGKGNKSRKNKKNRRGSKK</sequence>